<keyword evidence="3 7" id="KW-0227">DNA damage</keyword>
<evidence type="ECO:0000313" key="9">
    <source>
        <dbReference type="EMBL" id="MCF2871837.1"/>
    </source>
</evidence>
<dbReference type="Pfam" id="PF11967">
    <property type="entry name" value="RecO_N"/>
    <property type="match status" value="1"/>
</dbReference>
<keyword evidence="10" id="KW-1185">Reference proteome</keyword>
<dbReference type="PANTHER" id="PTHR33991">
    <property type="entry name" value="DNA REPAIR PROTEIN RECO"/>
    <property type="match status" value="1"/>
</dbReference>
<comment type="caution">
    <text evidence="9">The sequence shown here is derived from an EMBL/GenBank/DDBJ whole genome shotgun (WGS) entry which is preliminary data.</text>
</comment>
<evidence type="ECO:0000313" key="10">
    <source>
        <dbReference type="Proteomes" id="UP001200557"/>
    </source>
</evidence>
<dbReference type="InterPro" id="IPR012340">
    <property type="entry name" value="NA-bd_OB-fold"/>
</dbReference>
<dbReference type="Gene3D" id="1.20.1440.120">
    <property type="entry name" value="Recombination protein O, C-terminal domain"/>
    <property type="match status" value="1"/>
</dbReference>
<dbReference type="InterPro" id="IPR037278">
    <property type="entry name" value="ARFGAP/RecO"/>
</dbReference>
<comment type="similarity">
    <text evidence="1 7">Belongs to the RecO family.</text>
</comment>
<evidence type="ECO:0000256" key="4">
    <source>
        <dbReference type="ARBA" id="ARBA00023172"/>
    </source>
</evidence>
<name>A0ABS9CYD4_9RHOB</name>
<evidence type="ECO:0000256" key="1">
    <source>
        <dbReference type="ARBA" id="ARBA00007452"/>
    </source>
</evidence>
<dbReference type="NCBIfam" id="TIGR00613">
    <property type="entry name" value="reco"/>
    <property type="match status" value="1"/>
</dbReference>
<dbReference type="RefSeq" id="WP_235226131.1">
    <property type="nucleotide sequence ID" value="NZ_JAKGAQ010000002.1"/>
</dbReference>
<evidence type="ECO:0000256" key="3">
    <source>
        <dbReference type="ARBA" id="ARBA00022763"/>
    </source>
</evidence>
<evidence type="ECO:0000259" key="8">
    <source>
        <dbReference type="Pfam" id="PF11967"/>
    </source>
</evidence>
<feature type="domain" description="DNA replication/recombination mediator RecO N-terminal" evidence="8">
    <location>
        <begin position="1"/>
        <end position="77"/>
    </location>
</feature>
<proteinExistence type="inferred from homology"/>
<dbReference type="Gene3D" id="2.40.50.140">
    <property type="entry name" value="Nucleic acid-binding proteins"/>
    <property type="match status" value="1"/>
</dbReference>
<evidence type="ECO:0000256" key="5">
    <source>
        <dbReference type="ARBA" id="ARBA00023204"/>
    </source>
</evidence>
<accession>A0ABS9CYD4</accession>
<dbReference type="Proteomes" id="UP001200557">
    <property type="component" value="Unassembled WGS sequence"/>
</dbReference>
<comment type="function">
    <text evidence="7">Involved in DNA repair and RecF pathway recombination.</text>
</comment>
<dbReference type="InterPro" id="IPR003717">
    <property type="entry name" value="RecO"/>
</dbReference>
<organism evidence="9 10">
    <name type="scientific">Octadecabacter dasysiphoniae</name>
    <dbReference type="NCBI Taxonomy" id="2909341"/>
    <lineage>
        <taxon>Bacteria</taxon>
        <taxon>Pseudomonadati</taxon>
        <taxon>Pseudomonadota</taxon>
        <taxon>Alphaproteobacteria</taxon>
        <taxon>Rhodobacterales</taxon>
        <taxon>Roseobacteraceae</taxon>
        <taxon>Octadecabacter</taxon>
    </lineage>
</organism>
<evidence type="ECO:0000256" key="6">
    <source>
        <dbReference type="ARBA" id="ARBA00033409"/>
    </source>
</evidence>
<dbReference type="SUPFAM" id="SSF50249">
    <property type="entry name" value="Nucleic acid-binding proteins"/>
    <property type="match status" value="1"/>
</dbReference>
<sequence length="242" mass="26570">MIEWRDEGALLKVRKHGENSAIIEVFTETHGKAAGVVRGGTSRKIAPMLQPGAQLDVTWKARLDSHLGSFTIEPVRSRAAQVMQDRLALAGLNAVTGLLSFVLPERETHPPLYARTIALLDLLGQTDIWPLAYLQWEVALLEEMGFALDLSACAVSGLNDDLFYVSPRTGRAVSRMAAGDWADRLLPLPHVLLGKGDADVEQIVIALKTTGHFLHNHLAKSLGDRTLPEARHRLIEVLNRIA</sequence>
<dbReference type="EMBL" id="JAKGAQ010000002">
    <property type="protein sequence ID" value="MCF2871837.1"/>
    <property type="molecule type" value="Genomic_DNA"/>
</dbReference>
<dbReference type="Pfam" id="PF02565">
    <property type="entry name" value="RecO_C"/>
    <property type="match status" value="1"/>
</dbReference>
<dbReference type="PANTHER" id="PTHR33991:SF1">
    <property type="entry name" value="DNA REPAIR PROTEIN RECO"/>
    <property type="match status" value="1"/>
</dbReference>
<dbReference type="SUPFAM" id="SSF57863">
    <property type="entry name" value="ArfGap/RecO-like zinc finger"/>
    <property type="match status" value="1"/>
</dbReference>
<gene>
    <name evidence="7 9" type="primary">recO</name>
    <name evidence="9" type="ORF">L0664_12225</name>
</gene>
<evidence type="ECO:0000256" key="7">
    <source>
        <dbReference type="HAMAP-Rule" id="MF_00201"/>
    </source>
</evidence>
<evidence type="ECO:0000256" key="2">
    <source>
        <dbReference type="ARBA" id="ARBA00021310"/>
    </source>
</evidence>
<reference evidence="9 10" key="1">
    <citation type="submission" date="2022-01" db="EMBL/GenBank/DDBJ databases">
        <title>Octadecabacter sp. nov., isolated from a marine alga.</title>
        <authorList>
            <person name="Jin M.S."/>
            <person name="Kim H.M."/>
            <person name="Han D.M."/>
            <person name="Jung J.J."/>
            <person name="Jeon C.O."/>
        </authorList>
    </citation>
    <scope>NUCLEOTIDE SEQUENCE [LARGE SCALE GENOMIC DNA]</scope>
    <source>
        <strain evidence="9 10">G9-8</strain>
    </source>
</reference>
<protein>
    <recommendedName>
        <fullName evidence="2 7">DNA repair protein RecO</fullName>
    </recommendedName>
    <alternativeName>
        <fullName evidence="6 7">Recombination protein O</fullName>
    </alternativeName>
</protein>
<dbReference type="InterPro" id="IPR022572">
    <property type="entry name" value="DNA_rep/recomb_RecO_N"/>
</dbReference>
<keyword evidence="4 7" id="KW-0233">DNA recombination</keyword>
<keyword evidence="5 7" id="KW-0234">DNA repair</keyword>
<dbReference type="HAMAP" id="MF_00201">
    <property type="entry name" value="RecO"/>
    <property type="match status" value="1"/>
</dbReference>
<dbReference type="InterPro" id="IPR042242">
    <property type="entry name" value="RecO_C"/>
</dbReference>